<dbReference type="GO" id="GO:0015074">
    <property type="term" value="P:DNA integration"/>
    <property type="evidence" value="ECO:0007669"/>
    <property type="project" value="InterPro"/>
</dbReference>
<dbReference type="SUPFAM" id="SSF53098">
    <property type="entry name" value="Ribonuclease H-like"/>
    <property type="match status" value="1"/>
</dbReference>
<dbReference type="InterPro" id="IPR012337">
    <property type="entry name" value="RNaseH-like_sf"/>
</dbReference>
<dbReference type="InterPro" id="IPR036397">
    <property type="entry name" value="RNaseH_sf"/>
</dbReference>
<dbReference type="PANTHER" id="PTHR46889:SF5">
    <property type="entry name" value="INTEGRASE PROTEIN"/>
    <property type="match status" value="1"/>
</dbReference>
<proteinExistence type="predicted"/>
<dbReference type="Proteomes" id="UP000598820">
    <property type="component" value="Unassembled WGS sequence"/>
</dbReference>
<evidence type="ECO:0000313" key="3">
    <source>
        <dbReference type="Proteomes" id="UP000598820"/>
    </source>
</evidence>
<dbReference type="InterPro" id="IPR001584">
    <property type="entry name" value="Integrase_cat-core"/>
</dbReference>
<dbReference type="GO" id="GO:0003676">
    <property type="term" value="F:nucleic acid binding"/>
    <property type="evidence" value="ECO:0007669"/>
    <property type="project" value="InterPro"/>
</dbReference>
<protein>
    <submittedName>
        <fullName evidence="2">Transposase</fullName>
    </submittedName>
</protein>
<organism evidence="2 3">
    <name type="scientific">Spirosoma profusum</name>
    <dbReference type="NCBI Taxonomy" id="2771354"/>
    <lineage>
        <taxon>Bacteria</taxon>
        <taxon>Pseudomonadati</taxon>
        <taxon>Bacteroidota</taxon>
        <taxon>Cytophagia</taxon>
        <taxon>Cytophagales</taxon>
        <taxon>Cytophagaceae</taxon>
        <taxon>Spirosoma</taxon>
    </lineage>
</organism>
<feature type="domain" description="Integrase catalytic" evidence="1">
    <location>
        <begin position="1"/>
        <end position="139"/>
    </location>
</feature>
<dbReference type="EMBL" id="JACWZY010000057">
    <property type="protein sequence ID" value="MBD2705471.1"/>
    <property type="molecule type" value="Genomic_DNA"/>
</dbReference>
<dbReference type="Pfam" id="PF13683">
    <property type="entry name" value="rve_3"/>
    <property type="match status" value="1"/>
</dbReference>
<sequence>MVTDAYSKRIMGYSVAPTLGAIHCKAALEMALKKIKKRTAKALIHHSDRGLQYCSAIYIGLLDNYHVQISMTETGDPLENPIAERVNGILKNEYLAHKAVYSLAQAELVLEQAVFLYNYKRPHLSCDMLVPDQAHQGEGKLKRRWKNYYPKRQGKVGVNS</sequence>
<evidence type="ECO:0000313" key="2">
    <source>
        <dbReference type="EMBL" id="MBD2705471.1"/>
    </source>
</evidence>
<comment type="caution">
    <text evidence="2">The sequence shown here is derived from an EMBL/GenBank/DDBJ whole genome shotgun (WGS) entry which is preliminary data.</text>
</comment>
<dbReference type="PANTHER" id="PTHR46889">
    <property type="entry name" value="TRANSPOSASE INSF FOR INSERTION SEQUENCE IS3B-RELATED"/>
    <property type="match status" value="1"/>
</dbReference>
<evidence type="ECO:0000259" key="1">
    <source>
        <dbReference type="PROSITE" id="PS50994"/>
    </source>
</evidence>
<dbReference type="Gene3D" id="3.30.420.10">
    <property type="entry name" value="Ribonuclease H-like superfamily/Ribonuclease H"/>
    <property type="match status" value="1"/>
</dbReference>
<reference evidence="2" key="1">
    <citation type="submission" date="2020-09" db="EMBL/GenBank/DDBJ databases">
        <authorList>
            <person name="Kim M.K."/>
        </authorList>
    </citation>
    <scope>NUCLEOTIDE SEQUENCE</scope>
    <source>
        <strain evidence="2">BT702</strain>
    </source>
</reference>
<dbReference type="AlphaFoldDB" id="A0A927GAD5"/>
<dbReference type="InterPro" id="IPR050900">
    <property type="entry name" value="Transposase_IS3/IS150/IS904"/>
</dbReference>
<keyword evidence="3" id="KW-1185">Reference proteome</keyword>
<name>A0A927GAD5_9BACT</name>
<dbReference type="PROSITE" id="PS50994">
    <property type="entry name" value="INTEGRASE"/>
    <property type="match status" value="1"/>
</dbReference>
<accession>A0A927GAD5</accession>
<gene>
    <name evidence="2" type="ORF">IC229_32975</name>
</gene>